<proteinExistence type="predicted"/>
<sequence length="101" mass="10902">MKTRVLAMTAAMIVMGTSSVLHAQTVVISPEQEVVIQKYVTAHTVTSVDVPNVDVVVGTALPETVELHRIDAPDVTYSYVVVNGKTAIVDPGTRKIIRIMN</sequence>
<evidence type="ECO:0000256" key="1">
    <source>
        <dbReference type="SAM" id="SignalP"/>
    </source>
</evidence>
<organism evidence="2 3">
    <name type="scientific">Agrobacterium pusense</name>
    <dbReference type="NCBI Taxonomy" id="648995"/>
    <lineage>
        <taxon>Bacteria</taxon>
        <taxon>Pseudomonadati</taxon>
        <taxon>Pseudomonadota</taxon>
        <taxon>Alphaproteobacteria</taxon>
        <taxon>Hyphomicrobiales</taxon>
        <taxon>Rhizobiaceae</taxon>
        <taxon>Rhizobium/Agrobacterium group</taxon>
        <taxon>Agrobacterium</taxon>
    </lineage>
</organism>
<feature type="signal peptide" evidence="1">
    <location>
        <begin position="1"/>
        <end position="23"/>
    </location>
</feature>
<dbReference type="RefSeq" id="WP_044459041.1">
    <property type="nucleotide sequence ID" value="NZ_CP050899.1"/>
</dbReference>
<feature type="chain" id="PRO_5026330193" evidence="1">
    <location>
        <begin position="24"/>
        <end position="101"/>
    </location>
</feature>
<dbReference type="EMBL" id="CP050899">
    <property type="protein sequence ID" value="QIX23923.1"/>
    <property type="molecule type" value="Genomic_DNA"/>
</dbReference>
<evidence type="ECO:0000313" key="3">
    <source>
        <dbReference type="Proteomes" id="UP000500870"/>
    </source>
</evidence>
<dbReference type="InterPro" id="IPR009642">
    <property type="entry name" value="DUF1236"/>
</dbReference>
<accession>A0A6H0ZUL8</accession>
<dbReference type="AlphaFoldDB" id="A0A6H0ZUL8"/>
<reference evidence="2 3" key="1">
    <citation type="submission" date="2020-04" db="EMBL/GenBank/DDBJ databases">
        <title>FDA dAtabase for Regulatory Grade micrObial Sequences (FDA-ARGOS): Supporting development and validation of Infectious Disease Dx tests.</title>
        <authorList>
            <person name="Sciortino C."/>
            <person name="Tallon L."/>
            <person name="Sadzewicz L."/>
            <person name="Vavikolanu K."/>
            <person name="Mehta A."/>
            <person name="Aluvathingal J."/>
            <person name="Nadendla S."/>
            <person name="Nandy P."/>
            <person name="Geyer C."/>
            <person name="Yan Y."/>
            <person name="Sichtig H."/>
        </authorList>
    </citation>
    <scope>NUCLEOTIDE SEQUENCE [LARGE SCALE GENOMIC DNA]</scope>
    <source>
        <strain evidence="2 3">FDAARGOS_633</strain>
    </source>
</reference>
<evidence type="ECO:0000313" key="2">
    <source>
        <dbReference type="EMBL" id="QIX23923.1"/>
    </source>
</evidence>
<dbReference type="Proteomes" id="UP000500870">
    <property type="component" value="Chromosome 3"/>
</dbReference>
<protein>
    <submittedName>
        <fullName evidence="2">DUF1236 domain-containing protein</fullName>
    </submittedName>
</protein>
<gene>
    <name evidence="2" type="ORF">FOB41_22535</name>
</gene>
<keyword evidence="1" id="KW-0732">Signal</keyword>
<dbReference type="Pfam" id="PF06823">
    <property type="entry name" value="DUF1236"/>
    <property type="match status" value="1"/>
</dbReference>
<name>A0A6H0ZUL8_9HYPH</name>